<name>A0A2Z2NL19_9GAMM</name>
<dbReference type="Pfam" id="PF14356">
    <property type="entry name" value="DUF4403"/>
    <property type="match status" value="1"/>
</dbReference>
<dbReference type="Proteomes" id="UP000250079">
    <property type="component" value="Chromosome"/>
</dbReference>
<evidence type="ECO:0000256" key="2">
    <source>
        <dbReference type="SAM" id="SignalP"/>
    </source>
</evidence>
<reference evidence="3 4" key="1">
    <citation type="submission" date="2016-12" db="EMBL/GenBank/DDBJ databases">
        <authorList>
            <person name="Song W.-J."/>
            <person name="Kurnit D.M."/>
        </authorList>
    </citation>
    <scope>NUCLEOTIDE SEQUENCE [LARGE SCALE GENOMIC DNA]</scope>
    <source>
        <strain evidence="3 4">IMCC3135</strain>
    </source>
</reference>
<organism evidence="3 4">
    <name type="scientific">Granulosicoccus antarcticus IMCC3135</name>
    <dbReference type="NCBI Taxonomy" id="1192854"/>
    <lineage>
        <taxon>Bacteria</taxon>
        <taxon>Pseudomonadati</taxon>
        <taxon>Pseudomonadota</taxon>
        <taxon>Gammaproteobacteria</taxon>
        <taxon>Chromatiales</taxon>
        <taxon>Granulosicoccaceae</taxon>
        <taxon>Granulosicoccus</taxon>
    </lineage>
</organism>
<accession>A0A2Z2NL19</accession>
<evidence type="ECO:0000313" key="3">
    <source>
        <dbReference type="EMBL" id="ASJ72132.1"/>
    </source>
</evidence>
<dbReference type="PROSITE" id="PS51257">
    <property type="entry name" value="PROKAR_LIPOPROTEIN"/>
    <property type="match status" value="1"/>
</dbReference>
<dbReference type="RefSeq" id="WP_088917475.1">
    <property type="nucleotide sequence ID" value="NZ_CP018632.1"/>
</dbReference>
<protein>
    <recommendedName>
        <fullName evidence="5">DUF4403 family protein</fullName>
    </recommendedName>
</protein>
<dbReference type="KEGG" id="gai:IMCC3135_10190"/>
<evidence type="ECO:0000313" key="4">
    <source>
        <dbReference type="Proteomes" id="UP000250079"/>
    </source>
</evidence>
<feature type="signal peptide" evidence="2">
    <location>
        <begin position="1"/>
        <end position="27"/>
    </location>
</feature>
<dbReference type="OrthoDB" id="1299766at2"/>
<sequence>MTGFRSVRRKQLLLSIVLCSLSLSSCQRDSSPSEVSEKPENLTGSNLNATAKPRASRFGLRARVSYDDIEAIAAEQLPASYPVAGDRRVCKRIIGIKACGTAQWNLIVSRTAPIAISGQQQLITVSAPIRFDGKVGIRGSMASALGLSALDVQGEVMTTIRMGLNMRDDWCPVIEAVVDYQWVQKPVALWRGKMDFDLENIVNDALDKQLATLEPRLNEAIDCEKFREQLGSYWRSYTFALDIPAPDDSATPQQLHLNIVPSGFAFSGIHTEPDKFGVSFEVDGTTVVDSEPLQIEPLPLPALREVAFQASRTDFDLLLRAGYTQLEAAIGPRLIDRSFSSESAAGKVTVQIDSIKLSGSTAGVTVTLGFTAQLPGSRRDTHGIIYLNARPVVDAADERLRLENIQLSKVLDSTLWNLVSSIFEGQIIAAIERGSIVDLSSHTRKLEERLQQQLQDPSRTGGVTVRAENLSIRLLDIFPEADSLAARAQVSAELDIDIPLTVLKKPLK</sequence>
<feature type="region of interest" description="Disordered" evidence="1">
    <location>
        <begin position="26"/>
        <end position="48"/>
    </location>
</feature>
<proteinExistence type="predicted"/>
<dbReference type="InterPro" id="IPR025515">
    <property type="entry name" value="DUF4403"/>
</dbReference>
<keyword evidence="4" id="KW-1185">Reference proteome</keyword>
<evidence type="ECO:0000256" key="1">
    <source>
        <dbReference type="SAM" id="MobiDB-lite"/>
    </source>
</evidence>
<dbReference type="AlphaFoldDB" id="A0A2Z2NL19"/>
<keyword evidence="2" id="KW-0732">Signal</keyword>
<dbReference type="EMBL" id="CP018632">
    <property type="protein sequence ID" value="ASJ72132.1"/>
    <property type="molecule type" value="Genomic_DNA"/>
</dbReference>
<evidence type="ECO:0008006" key="5">
    <source>
        <dbReference type="Google" id="ProtNLM"/>
    </source>
</evidence>
<gene>
    <name evidence="3" type="ORF">IMCC3135_10190</name>
</gene>
<feature type="chain" id="PRO_5016254571" description="DUF4403 family protein" evidence="2">
    <location>
        <begin position="28"/>
        <end position="508"/>
    </location>
</feature>